<feature type="domain" description="Bet v I/Major latex protein" evidence="1">
    <location>
        <begin position="2"/>
        <end position="97"/>
    </location>
</feature>
<dbReference type="Pfam" id="PF00407">
    <property type="entry name" value="Bet_v_1"/>
    <property type="match status" value="1"/>
</dbReference>
<organism evidence="2">
    <name type="scientific">Sesamum radiatum</name>
    <name type="common">Black benniseed</name>
    <dbReference type="NCBI Taxonomy" id="300843"/>
    <lineage>
        <taxon>Eukaryota</taxon>
        <taxon>Viridiplantae</taxon>
        <taxon>Streptophyta</taxon>
        <taxon>Embryophyta</taxon>
        <taxon>Tracheophyta</taxon>
        <taxon>Spermatophyta</taxon>
        <taxon>Magnoliopsida</taxon>
        <taxon>eudicotyledons</taxon>
        <taxon>Gunneridae</taxon>
        <taxon>Pentapetalae</taxon>
        <taxon>asterids</taxon>
        <taxon>lamiids</taxon>
        <taxon>Lamiales</taxon>
        <taxon>Pedaliaceae</taxon>
        <taxon>Sesamum</taxon>
    </lineage>
</organism>
<accession>A0AAW2TFI8</accession>
<sequence length="97" mass="11106">MHESCENTDGDKKIGKDIVEAIDEEQKSITLKVIEGHLMDDFKSFKIGIHVDTKGEPHLVTWVVEYEKLHEDVEDPISFLSLLIKLAKDIEAHHLKN</sequence>
<dbReference type="GO" id="GO:0006952">
    <property type="term" value="P:defense response"/>
    <property type="evidence" value="ECO:0007669"/>
    <property type="project" value="InterPro"/>
</dbReference>
<comment type="caution">
    <text evidence="2">The sequence shown here is derived from an EMBL/GenBank/DDBJ whole genome shotgun (WGS) entry which is preliminary data.</text>
</comment>
<dbReference type="EMBL" id="JACGWJ010000008">
    <property type="protein sequence ID" value="KAL0403720.1"/>
    <property type="molecule type" value="Genomic_DNA"/>
</dbReference>
<dbReference type="PANTHER" id="PTHR31907">
    <property type="entry name" value="MLP-LIKE PROTEIN 423"/>
    <property type="match status" value="1"/>
</dbReference>
<dbReference type="InterPro" id="IPR023393">
    <property type="entry name" value="START-like_dom_sf"/>
</dbReference>
<proteinExistence type="predicted"/>
<dbReference type="InterPro" id="IPR051761">
    <property type="entry name" value="MLP-like_ligand-binding"/>
</dbReference>
<reference evidence="2" key="1">
    <citation type="submission" date="2020-06" db="EMBL/GenBank/DDBJ databases">
        <authorList>
            <person name="Li T."/>
            <person name="Hu X."/>
            <person name="Zhang T."/>
            <person name="Song X."/>
            <person name="Zhang H."/>
            <person name="Dai N."/>
            <person name="Sheng W."/>
            <person name="Hou X."/>
            <person name="Wei L."/>
        </authorList>
    </citation>
    <scope>NUCLEOTIDE SEQUENCE</scope>
    <source>
        <strain evidence="2">G02</strain>
        <tissue evidence="2">Leaf</tissue>
    </source>
</reference>
<dbReference type="AlphaFoldDB" id="A0AAW2TFI8"/>
<evidence type="ECO:0000259" key="1">
    <source>
        <dbReference type="SMART" id="SM01037"/>
    </source>
</evidence>
<gene>
    <name evidence="2" type="ORF">Sradi_2012800</name>
</gene>
<evidence type="ECO:0000313" key="2">
    <source>
        <dbReference type="EMBL" id="KAL0403720.1"/>
    </source>
</evidence>
<protein>
    <submittedName>
        <fullName evidence="2">Kirola</fullName>
    </submittedName>
</protein>
<dbReference type="SUPFAM" id="SSF55961">
    <property type="entry name" value="Bet v1-like"/>
    <property type="match status" value="1"/>
</dbReference>
<dbReference type="InterPro" id="IPR000916">
    <property type="entry name" value="Bet_v_I/MLP"/>
</dbReference>
<name>A0AAW2TFI8_SESRA</name>
<dbReference type="Gene3D" id="3.30.530.20">
    <property type="match status" value="1"/>
</dbReference>
<dbReference type="SMART" id="SM01037">
    <property type="entry name" value="Bet_v_1"/>
    <property type="match status" value="1"/>
</dbReference>
<reference evidence="2" key="2">
    <citation type="journal article" date="2024" name="Plant">
        <title>Genomic evolution and insights into agronomic trait innovations of Sesamum species.</title>
        <authorList>
            <person name="Miao H."/>
            <person name="Wang L."/>
            <person name="Qu L."/>
            <person name="Liu H."/>
            <person name="Sun Y."/>
            <person name="Le M."/>
            <person name="Wang Q."/>
            <person name="Wei S."/>
            <person name="Zheng Y."/>
            <person name="Lin W."/>
            <person name="Duan Y."/>
            <person name="Cao H."/>
            <person name="Xiong S."/>
            <person name="Wang X."/>
            <person name="Wei L."/>
            <person name="Li C."/>
            <person name="Ma Q."/>
            <person name="Ju M."/>
            <person name="Zhao R."/>
            <person name="Li G."/>
            <person name="Mu C."/>
            <person name="Tian Q."/>
            <person name="Mei H."/>
            <person name="Zhang T."/>
            <person name="Gao T."/>
            <person name="Zhang H."/>
        </authorList>
    </citation>
    <scope>NUCLEOTIDE SEQUENCE</scope>
    <source>
        <strain evidence="2">G02</strain>
    </source>
</reference>